<dbReference type="PANTHER" id="PTHR31793">
    <property type="entry name" value="4-HYDROXYBENZOYL-COA THIOESTERASE FAMILY MEMBER"/>
    <property type="match status" value="1"/>
</dbReference>
<comment type="caution">
    <text evidence="1">The sequence shown here is derived from an EMBL/GenBank/DDBJ whole genome shotgun (WGS) entry which is preliminary data.</text>
</comment>
<protein>
    <submittedName>
        <fullName evidence="1">Acyl-CoA thioesterase</fullName>
    </submittedName>
</protein>
<evidence type="ECO:0000313" key="2">
    <source>
        <dbReference type="Proteomes" id="UP000675284"/>
    </source>
</evidence>
<dbReference type="SUPFAM" id="SSF54637">
    <property type="entry name" value="Thioesterase/thiol ester dehydrase-isomerase"/>
    <property type="match status" value="1"/>
</dbReference>
<evidence type="ECO:0000313" key="1">
    <source>
        <dbReference type="EMBL" id="MBR7797815.1"/>
    </source>
</evidence>
<dbReference type="Pfam" id="PF13279">
    <property type="entry name" value="4HBT_2"/>
    <property type="match status" value="1"/>
</dbReference>
<dbReference type="PANTHER" id="PTHR31793:SF24">
    <property type="entry name" value="LONG-CHAIN ACYL-COA THIOESTERASE FADM"/>
    <property type="match status" value="1"/>
</dbReference>
<dbReference type="AlphaFoldDB" id="A0A941DW50"/>
<dbReference type="CDD" id="cd00586">
    <property type="entry name" value="4HBT"/>
    <property type="match status" value="1"/>
</dbReference>
<keyword evidence="2" id="KW-1185">Reference proteome</keyword>
<dbReference type="InterPro" id="IPR029069">
    <property type="entry name" value="HotDog_dom_sf"/>
</dbReference>
<accession>A0A941DW50</accession>
<reference evidence="1" key="1">
    <citation type="submission" date="2021-04" db="EMBL/GenBank/DDBJ databases">
        <title>Isolation and polyphasic classification of algal microorganism.</title>
        <authorList>
            <person name="Wang S."/>
        </authorList>
    </citation>
    <scope>NUCLEOTIDE SEQUENCE</scope>
    <source>
        <strain evidence="1">720a</strain>
    </source>
</reference>
<gene>
    <name evidence="1" type="ORF">KCX74_17425</name>
</gene>
<dbReference type="Proteomes" id="UP000675284">
    <property type="component" value="Unassembled WGS sequence"/>
</dbReference>
<sequence>MRIAYIEDMDHWRSTFSFSIPIKVRFSETDLFGHVNNTSPFIYFEEARIEFLKSKGMFIKESEAIPVVSDLQCDYLQQMYFDESFDVYVKANHVGNTSLDLHYMVLNEKGEIALTGRGRLVYINPKTGETVSLPEEMKELLVKN</sequence>
<dbReference type="EMBL" id="JAGSOT010000071">
    <property type="protein sequence ID" value="MBR7797815.1"/>
    <property type="molecule type" value="Genomic_DNA"/>
</dbReference>
<organism evidence="1 2">
    <name type="scientific">Virgibacillus salarius</name>
    <dbReference type="NCBI Taxonomy" id="447199"/>
    <lineage>
        <taxon>Bacteria</taxon>
        <taxon>Bacillati</taxon>
        <taxon>Bacillota</taxon>
        <taxon>Bacilli</taxon>
        <taxon>Bacillales</taxon>
        <taxon>Bacillaceae</taxon>
        <taxon>Virgibacillus</taxon>
    </lineage>
</organism>
<dbReference type="RefSeq" id="WP_026681378.1">
    <property type="nucleotide sequence ID" value="NZ_BAAACY010000098.1"/>
</dbReference>
<dbReference type="Gene3D" id="3.10.129.10">
    <property type="entry name" value="Hotdog Thioesterase"/>
    <property type="match status" value="1"/>
</dbReference>
<dbReference type="GO" id="GO:0047617">
    <property type="term" value="F:fatty acyl-CoA hydrolase activity"/>
    <property type="evidence" value="ECO:0007669"/>
    <property type="project" value="TreeGrafter"/>
</dbReference>
<proteinExistence type="predicted"/>
<dbReference type="InterPro" id="IPR050563">
    <property type="entry name" value="4-hydroxybenzoyl-CoA_TE"/>
</dbReference>
<name>A0A941DW50_9BACI</name>